<dbReference type="OrthoDB" id="9803832at2"/>
<dbReference type="Proteomes" id="UP000295444">
    <property type="component" value="Unassembled WGS sequence"/>
</dbReference>
<keyword evidence="1" id="KW-0472">Membrane</keyword>
<feature type="transmembrane region" description="Helical" evidence="1">
    <location>
        <begin position="79"/>
        <end position="98"/>
    </location>
</feature>
<evidence type="ECO:0000313" key="3">
    <source>
        <dbReference type="Proteomes" id="UP000295444"/>
    </source>
</evidence>
<feature type="transmembrane region" description="Helical" evidence="1">
    <location>
        <begin position="6"/>
        <end position="27"/>
    </location>
</feature>
<gene>
    <name evidence="2" type="ORF">EV186_10341</name>
</gene>
<protein>
    <submittedName>
        <fullName evidence="2">Putative membrane protein</fullName>
    </submittedName>
</protein>
<proteinExistence type="predicted"/>
<sequence>MLAVAQVFAALAAAVHVLIFTMESVLFTRPQVYRRFMVKDAREAEILRPMALNQGFYNLFLAIGAVVGVVLAGTPQGKALIYLACGSMLAAALVLLATDRRMARAAAIQGVLPLVALVFLLLS</sequence>
<dbReference type="RefSeq" id="WP_133850343.1">
    <property type="nucleotide sequence ID" value="NZ_SNXZ01000003.1"/>
</dbReference>
<feature type="transmembrane region" description="Helical" evidence="1">
    <location>
        <begin position="105"/>
        <end position="122"/>
    </location>
</feature>
<dbReference type="Pfam" id="PF06993">
    <property type="entry name" value="DUF1304"/>
    <property type="match status" value="1"/>
</dbReference>
<accession>A0A4R6SC02</accession>
<dbReference type="InterPro" id="IPR009732">
    <property type="entry name" value="DUF1304"/>
</dbReference>
<keyword evidence="3" id="KW-1185">Reference proteome</keyword>
<organism evidence="2 3">
    <name type="scientific">Labedaea rhizosphaerae</name>
    <dbReference type="NCBI Taxonomy" id="598644"/>
    <lineage>
        <taxon>Bacteria</taxon>
        <taxon>Bacillati</taxon>
        <taxon>Actinomycetota</taxon>
        <taxon>Actinomycetes</taxon>
        <taxon>Pseudonocardiales</taxon>
        <taxon>Pseudonocardiaceae</taxon>
        <taxon>Labedaea</taxon>
    </lineage>
</organism>
<name>A0A4R6SC02_LABRH</name>
<evidence type="ECO:0000256" key="1">
    <source>
        <dbReference type="SAM" id="Phobius"/>
    </source>
</evidence>
<dbReference type="EMBL" id="SNXZ01000003">
    <property type="protein sequence ID" value="TDP97083.1"/>
    <property type="molecule type" value="Genomic_DNA"/>
</dbReference>
<keyword evidence="1" id="KW-1133">Transmembrane helix</keyword>
<keyword evidence="1" id="KW-0812">Transmembrane</keyword>
<reference evidence="2 3" key="1">
    <citation type="submission" date="2019-03" db="EMBL/GenBank/DDBJ databases">
        <title>Genomic Encyclopedia of Type Strains, Phase IV (KMG-IV): sequencing the most valuable type-strain genomes for metagenomic binning, comparative biology and taxonomic classification.</title>
        <authorList>
            <person name="Goeker M."/>
        </authorList>
    </citation>
    <scope>NUCLEOTIDE SEQUENCE [LARGE SCALE GENOMIC DNA]</scope>
    <source>
        <strain evidence="2 3">DSM 45361</strain>
    </source>
</reference>
<evidence type="ECO:0000313" key="2">
    <source>
        <dbReference type="EMBL" id="TDP97083.1"/>
    </source>
</evidence>
<feature type="transmembrane region" description="Helical" evidence="1">
    <location>
        <begin position="56"/>
        <end position="73"/>
    </location>
</feature>
<comment type="caution">
    <text evidence="2">The sequence shown here is derived from an EMBL/GenBank/DDBJ whole genome shotgun (WGS) entry which is preliminary data.</text>
</comment>
<dbReference type="AlphaFoldDB" id="A0A4R6SC02"/>